<dbReference type="Gene3D" id="1.10.287.70">
    <property type="match status" value="2"/>
</dbReference>
<feature type="region of interest" description="Disordered" evidence="9">
    <location>
        <begin position="180"/>
        <end position="207"/>
    </location>
</feature>
<dbReference type="GO" id="GO:0030322">
    <property type="term" value="P:stabilization of membrane potential"/>
    <property type="evidence" value="ECO:0007669"/>
    <property type="project" value="TreeGrafter"/>
</dbReference>
<dbReference type="InterPro" id="IPR003280">
    <property type="entry name" value="2pore_dom_K_chnl"/>
</dbReference>
<dbReference type="GO" id="GO:0005737">
    <property type="term" value="C:cytoplasm"/>
    <property type="evidence" value="ECO:0007669"/>
    <property type="project" value="UniProtKB-ARBA"/>
</dbReference>
<comment type="subcellular location">
    <subcellularLocation>
        <location evidence="1">Membrane</location>
        <topology evidence="1">Multi-pass membrane protein</topology>
    </subcellularLocation>
</comment>
<feature type="transmembrane region" description="Helical" evidence="10">
    <location>
        <begin position="226"/>
        <end position="244"/>
    </location>
</feature>
<feature type="transmembrane region" description="Helical" evidence="10">
    <location>
        <begin position="280"/>
        <end position="300"/>
    </location>
</feature>
<evidence type="ECO:0000256" key="4">
    <source>
        <dbReference type="ARBA" id="ARBA00022837"/>
    </source>
</evidence>
<evidence type="ECO:0000256" key="3">
    <source>
        <dbReference type="ARBA" id="ARBA00022692"/>
    </source>
</evidence>
<name>A0A7S4EK31_9STRA</name>
<dbReference type="InterPro" id="IPR002048">
    <property type="entry name" value="EF_hand_dom"/>
</dbReference>
<dbReference type="Pfam" id="PF07885">
    <property type="entry name" value="Ion_trans_2"/>
    <property type="match status" value="2"/>
</dbReference>
<keyword evidence="3 10" id="KW-0812">Transmembrane</keyword>
<dbReference type="SUPFAM" id="SSF81324">
    <property type="entry name" value="Voltage-gated potassium channels"/>
    <property type="match status" value="2"/>
</dbReference>
<evidence type="ECO:0000313" key="12">
    <source>
        <dbReference type="EMBL" id="CAE0718706.1"/>
    </source>
</evidence>
<dbReference type="PANTHER" id="PTHR11003:SF291">
    <property type="entry name" value="IP11374P"/>
    <property type="match status" value="1"/>
</dbReference>
<dbReference type="AlphaFoldDB" id="A0A7S4EK31"/>
<dbReference type="PROSITE" id="PS00018">
    <property type="entry name" value="EF_HAND_1"/>
    <property type="match status" value="1"/>
</dbReference>
<dbReference type="GO" id="GO:0005886">
    <property type="term" value="C:plasma membrane"/>
    <property type="evidence" value="ECO:0007669"/>
    <property type="project" value="TreeGrafter"/>
</dbReference>
<evidence type="ECO:0000256" key="10">
    <source>
        <dbReference type="SAM" id="Phobius"/>
    </source>
</evidence>
<evidence type="ECO:0000256" key="5">
    <source>
        <dbReference type="ARBA" id="ARBA00022989"/>
    </source>
</evidence>
<organism evidence="12">
    <name type="scientific">Pseudo-nitzschia australis</name>
    <dbReference type="NCBI Taxonomy" id="44445"/>
    <lineage>
        <taxon>Eukaryota</taxon>
        <taxon>Sar</taxon>
        <taxon>Stramenopiles</taxon>
        <taxon>Ochrophyta</taxon>
        <taxon>Bacillariophyta</taxon>
        <taxon>Bacillariophyceae</taxon>
        <taxon>Bacillariophycidae</taxon>
        <taxon>Bacillariales</taxon>
        <taxon>Bacillariaceae</taxon>
        <taxon>Pseudo-nitzschia</taxon>
    </lineage>
</organism>
<protein>
    <recommendedName>
        <fullName evidence="11">EF-hand domain-containing protein</fullName>
    </recommendedName>
</protein>
<evidence type="ECO:0000256" key="6">
    <source>
        <dbReference type="ARBA" id="ARBA00023065"/>
    </source>
</evidence>
<dbReference type="SUPFAM" id="SSF47473">
    <property type="entry name" value="EF-hand"/>
    <property type="match status" value="1"/>
</dbReference>
<dbReference type="InterPro" id="IPR013099">
    <property type="entry name" value="K_chnl_dom"/>
</dbReference>
<accession>A0A7S4EK31</accession>
<dbReference type="Gene3D" id="1.10.238.10">
    <property type="entry name" value="EF-hand"/>
    <property type="match status" value="1"/>
</dbReference>
<keyword evidence="6" id="KW-0406">Ion transport</keyword>
<dbReference type="PRINTS" id="PR01333">
    <property type="entry name" value="2POREKCHANEL"/>
</dbReference>
<gene>
    <name evidence="12" type="ORF">PAUS00366_LOCUS11460</name>
</gene>
<feature type="transmembrane region" description="Helical" evidence="10">
    <location>
        <begin position="407"/>
        <end position="425"/>
    </location>
</feature>
<dbReference type="InterPro" id="IPR018247">
    <property type="entry name" value="EF_Hand_1_Ca_BS"/>
</dbReference>
<reference evidence="12" key="1">
    <citation type="submission" date="2021-01" db="EMBL/GenBank/DDBJ databases">
        <authorList>
            <person name="Corre E."/>
            <person name="Pelletier E."/>
            <person name="Niang G."/>
            <person name="Scheremetjew M."/>
            <person name="Finn R."/>
            <person name="Kale V."/>
            <person name="Holt S."/>
            <person name="Cochrane G."/>
            <person name="Meng A."/>
            <person name="Brown T."/>
            <person name="Cohen L."/>
        </authorList>
    </citation>
    <scope>NUCLEOTIDE SEQUENCE</scope>
    <source>
        <strain evidence="12">10249 10 AB</strain>
    </source>
</reference>
<evidence type="ECO:0000256" key="7">
    <source>
        <dbReference type="ARBA" id="ARBA00023136"/>
    </source>
</evidence>
<evidence type="ECO:0000259" key="11">
    <source>
        <dbReference type="PROSITE" id="PS50222"/>
    </source>
</evidence>
<sequence>MTSNSTIVSTHFFCPIRIELNRMKPNRIGLCGVRYGTIMPPKKRPLRNRHRSGRRYRCSLVSIVLVILSISSTARSFGSAVRVVPIVPVDIPTHTHTYRYSYRYRNRYDYRWFGSDIVLWWQRPRTALFSFSGGTNERSRSSSSSSSSSKPAIQVARKFLFDVIYMLPFPSIRKQLTVAQATTNQSKHKHSPEKPSKSKRKEDQEDNDPLDRVRMVMLQHLPLRRAFGAIGAYLLVGVVAYRWVFREASWSILDALYFSCVCLSTVGYGDLCPTTAGGRLFAACFGMSGILLWSSAIATLGTKLVKLETDAANAIFRTKQKEKVIGFLDTHMPKHLLKSQQGRKVKQTPMELTIHKTTLSSTATSKPIEQQRQRQPFNQWTPLLKSLIKSLLVIMSGGSFIGRIEGWNWIDSIYFSFVTATTIGFGDYSPQTRAGRLLAIAMIPVLLAAAGDLFATIGLFVIRNRTRTLFQTQNERAEWLTKSRAVEMDLDRDGKVSSAEYVLYMLLELERVDEDELSELLDQFKRFDVTRSGYIEEGDLKAMQELRVAKMNQRKEVVAETK</sequence>
<keyword evidence="4" id="KW-0106">Calcium</keyword>
<feature type="domain" description="EF-hand" evidence="11">
    <location>
        <begin position="515"/>
        <end position="550"/>
    </location>
</feature>
<evidence type="ECO:0000256" key="9">
    <source>
        <dbReference type="SAM" id="MobiDB-lite"/>
    </source>
</evidence>
<keyword evidence="2" id="KW-0813">Transport</keyword>
<feature type="transmembrane region" description="Helical" evidence="10">
    <location>
        <begin position="437"/>
        <end position="462"/>
    </location>
</feature>
<dbReference type="GO" id="GO:0005509">
    <property type="term" value="F:calcium ion binding"/>
    <property type="evidence" value="ECO:0007669"/>
    <property type="project" value="InterPro"/>
</dbReference>
<dbReference type="PANTHER" id="PTHR11003">
    <property type="entry name" value="POTASSIUM CHANNEL, SUBFAMILY K"/>
    <property type="match status" value="1"/>
</dbReference>
<dbReference type="InterPro" id="IPR011992">
    <property type="entry name" value="EF-hand-dom_pair"/>
</dbReference>
<evidence type="ECO:0000256" key="2">
    <source>
        <dbReference type="ARBA" id="ARBA00022448"/>
    </source>
</evidence>
<dbReference type="GO" id="GO:0015271">
    <property type="term" value="F:outward rectifier potassium channel activity"/>
    <property type="evidence" value="ECO:0007669"/>
    <property type="project" value="TreeGrafter"/>
</dbReference>
<evidence type="ECO:0000256" key="1">
    <source>
        <dbReference type="ARBA" id="ARBA00004141"/>
    </source>
</evidence>
<feature type="compositionally biased region" description="Basic and acidic residues" evidence="9">
    <location>
        <begin position="192"/>
        <end position="207"/>
    </location>
</feature>
<dbReference type="PROSITE" id="PS50222">
    <property type="entry name" value="EF_HAND_2"/>
    <property type="match status" value="1"/>
</dbReference>
<keyword evidence="5 10" id="KW-1133">Transmembrane helix</keyword>
<keyword evidence="7 10" id="KW-0472">Membrane</keyword>
<keyword evidence="8" id="KW-0407">Ion channel</keyword>
<feature type="transmembrane region" description="Helical" evidence="10">
    <location>
        <begin position="251"/>
        <end position="268"/>
    </location>
</feature>
<dbReference type="EMBL" id="HBIX01015772">
    <property type="protein sequence ID" value="CAE0718706.1"/>
    <property type="molecule type" value="Transcribed_RNA"/>
</dbReference>
<feature type="transmembrane region" description="Helical" evidence="10">
    <location>
        <begin position="56"/>
        <end position="74"/>
    </location>
</feature>
<dbReference type="GO" id="GO:0022841">
    <property type="term" value="F:potassium ion leak channel activity"/>
    <property type="evidence" value="ECO:0007669"/>
    <property type="project" value="TreeGrafter"/>
</dbReference>
<evidence type="ECO:0000256" key="8">
    <source>
        <dbReference type="ARBA" id="ARBA00023303"/>
    </source>
</evidence>
<proteinExistence type="predicted"/>